<dbReference type="Gene3D" id="1.10.1740.10">
    <property type="match status" value="1"/>
</dbReference>
<proteinExistence type="predicted"/>
<protein>
    <submittedName>
        <fullName evidence="3">Anti sigma factor C-terminal domain-containing protein</fullName>
    </submittedName>
</protein>
<evidence type="ECO:0000259" key="1">
    <source>
        <dbReference type="Pfam" id="PF04542"/>
    </source>
</evidence>
<dbReference type="InterPro" id="IPR025672">
    <property type="entry name" value="Sigma_reg_C_dom"/>
</dbReference>
<feature type="domain" description="RNA polymerase sigma-70 region 2" evidence="1">
    <location>
        <begin position="13"/>
        <end position="71"/>
    </location>
</feature>
<dbReference type="RefSeq" id="WP_000388787.1">
    <property type="nucleotide sequence ID" value="NZ_JARTIK010000025.1"/>
</dbReference>
<organism evidence="3 4">
    <name type="scientific">Bacillus nitratireducens</name>
    <dbReference type="NCBI Taxonomy" id="2026193"/>
    <lineage>
        <taxon>Bacteria</taxon>
        <taxon>Bacillati</taxon>
        <taxon>Bacillota</taxon>
        <taxon>Bacilli</taxon>
        <taxon>Bacillales</taxon>
        <taxon>Bacillaceae</taxon>
        <taxon>Bacillus</taxon>
        <taxon>Bacillus cereus group</taxon>
    </lineage>
</organism>
<keyword evidence="4" id="KW-1185">Reference proteome</keyword>
<gene>
    <name evidence="3" type="ORF">P9485_21980</name>
</gene>
<dbReference type="InterPro" id="IPR013325">
    <property type="entry name" value="RNA_pol_sigma_r2"/>
</dbReference>
<dbReference type="SUPFAM" id="SSF88946">
    <property type="entry name" value="Sigma2 domain of RNA polymerase sigma factors"/>
    <property type="match status" value="1"/>
</dbReference>
<dbReference type="EMBL" id="JARTIK010000025">
    <property type="protein sequence ID" value="MED4680441.1"/>
    <property type="molecule type" value="Genomic_DNA"/>
</dbReference>
<evidence type="ECO:0000259" key="2">
    <source>
        <dbReference type="Pfam" id="PF13791"/>
    </source>
</evidence>
<dbReference type="Pfam" id="PF04542">
    <property type="entry name" value="Sigma70_r2"/>
    <property type="match status" value="1"/>
</dbReference>
<reference evidence="3 4" key="1">
    <citation type="submission" date="2023-03" db="EMBL/GenBank/DDBJ databases">
        <title>Bacillus Genome Sequencing.</title>
        <authorList>
            <person name="Dunlap C."/>
        </authorList>
    </citation>
    <scope>NUCLEOTIDE SEQUENCE [LARGE SCALE GENOMIC DNA]</scope>
    <source>
        <strain evidence="3 4">NRS-319</strain>
    </source>
</reference>
<evidence type="ECO:0000313" key="4">
    <source>
        <dbReference type="Proteomes" id="UP001336122"/>
    </source>
</evidence>
<feature type="domain" description="Sigma factor regulator C-terminal" evidence="2">
    <location>
        <begin position="185"/>
        <end position="326"/>
    </location>
</feature>
<dbReference type="Pfam" id="PF13791">
    <property type="entry name" value="Sigma_reg_C"/>
    <property type="match status" value="1"/>
</dbReference>
<sequence>MECEKVIIEASKSIYRYLLKIGVKPAEAEDIVQDTIHKALVSIPNMQITYIKTWLFQVAINRHRDIARRQKHIEEITRPNTERSVAITSNGLFKSTVEYKTYKVIEGKPVKWEDEVYEYKVWNTFRRLSNVNPLTISDNVVMGNERVNRPSELYNNQTMEREMQFYLPFVSHNSYRNDIGILDGENKVAEMAVTFDKTYNVSEIKNMLPEGIHPVWYWVDTYYDKKSYHLDDVTQSAYEVYGFKAKPGDIEFGNGTEKDFLLAIQNGLEQKGKYYEEYKRIYDYLRGKKTKPSEQDVKVIGVVVTGTAADLQKLNGQNYVKAALLGATAENK</sequence>
<accession>A0ABU6PGM5</accession>
<evidence type="ECO:0000313" key="3">
    <source>
        <dbReference type="EMBL" id="MED4680441.1"/>
    </source>
</evidence>
<name>A0ABU6PGM5_9BACI</name>
<comment type="caution">
    <text evidence="3">The sequence shown here is derived from an EMBL/GenBank/DDBJ whole genome shotgun (WGS) entry which is preliminary data.</text>
</comment>
<dbReference type="InterPro" id="IPR007627">
    <property type="entry name" value="RNA_pol_sigma70_r2"/>
</dbReference>
<dbReference type="Proteomes" id="UP001336122">
    <property type="component" value="Unassembled WGS sequence"/>
</dbReference>